<organism evidence="1 2">
    <name type="scientific">Mannheimia haemolytica</name>
    <name type="common">Pasteurella haemolytica</name>
    <dbReference type="NCBI Taxonomy" id="75985"/>
    <lineage>
        <taxon>Bacteria</taxon>
        <taxon>Pseudomonadati</taxon>
        <taxon>Pseudomonadota</taxon>
        <taxon>Gammaproteobacteria</taxon>
        <taxon>Pasteurellales</taxon>
        <taxon>Pasteurellaceae</taxon>
        <taxon>Mannheimia</taxon>
    </lineage>
</organism>
<reference evidence="1 2" key="1">
    <citation type="submission" date="2018-06" db="EMBL/GenBank/DDBJ databases">
        <authorList>
            <consortium name="Pathogen Informatics"/>
            <person name="Doyle S."/>
        </authorList>
    </citation>
    <scope>NUCLEOTIDE SEQUENCE [LARGE SCALE GENOMIC DNA]</scope>
    <source>
        <strain evidence="1 2">NCTC10638</strain>
    </source>
</reference>
<gene>
    <name evidence="1" type="primary">hflC_2</name>
    <name evidence="1" type="ORF">NCTC10638_03598</name>
</gene>
<evidence type="ECO:0000313" key="2">
    <source>
        <dbReference type="Proteomes" id="UP000254802"/>
    </source>
</evidence>
<accession>A0A378N9A3</accession>
<keyword evidence="1" id="KW-0645">Protease</keyword>
<dbReference type="Proteomes" id="UP000254802">
    <property type="component" value="Unassembled WGS sequence"/>
</dbReference>
<sequence>MRRLLVPILAVVAFVVLQAITIVNEGERGIMLRFNKVHRDSDQKVVVYEPGFTLKYHLSIV</sequence>
<name>A0A378N9A3_MANHA</name>
<evidence type="ECO:0000313" key="1">
    <source>
        <dbReference type="EMBL" id="STY64417.1"/>
    </source>
</evidence>
<proteinExistence type="predicted"/>
<dbReference type="GO" id="GO:0006508">
    <property type="term" value="P:proteolysis"/>
    <property type="evidence" value="ECO:0007669"/>
    <property type="project" value="UniProtKB-KW"/>
</dbReference>
<protein>
    <submittedName>
        <fullName evidence="1">Modulator of FtsH protease HflC</fullName>
    </submittedName>
</protein>
<dbReference type="EMBL" id="UGPN01000002">
    <property type="protein sequence ID" value="STY64417.1"/>
    <property type="molecule type" value="Genomic_DNA"/>
</dbReference>
<keyword evidence="1" id="KW-0378">Hydrolase</keyword>
<dbReference type="GO" id="GO:0008233">
    <property type="term" value="F:peptidase activity"/>
    <property type="evidence" value="ECO:0007669"/>
    <property type="project" value="UniProtKB-KW"/>
</dbReference>
<dbReference type="AlphaFoldDB" id="A0A378N9A3"/>